<evidence type="ECO:0000256" key="1">
    <source>
        <dbReference type="SAM" id="MobiDB-lite"/>
    </source>
</evidence>
<dbReference type="PATRIC" id="fig|1212765.3.peg.182"/>
<gene>
    <name evidence="2" type="ordered locus">MHLP_00790</name>
</gene>
<evidence type="ECO:0000313" key="3">
    <source>
        <dbReference type="Proteomes" id="UP000006502"/>
    </source>
</evidence>
<name>I7BIT7_MYCHA</name>
<dbReference type="STRING" id="1212765.MHLP_00790"/>
<proteinExistence type="predicted"/>
<sequence>MLPYKVVLPVVGGTLGLGSAGTYGVYEYYQSNDTHLKSQEQQAGTSQVTDSKIFQLSKNTGTDKVNLTCIITPKDNKSLQLEFERVSEKTAELKCVEVDSDKASGSLKYYDETLEESDEQKKQDYEKRKDDETSSLKCSSFDVQSRIWQCECDKPFTMKLKESSESDPRVVIEVTS</sequence>
<dbReference type="Proteomes" id="UP000006502">
    <property type="component" value="Chromosome"/>
</dbReference>
<dbReference type="AlphaFoldDB" id="I7BIT7"/>
<protein>
    <submittedName>
        <fullName evidence="2">Uncharacterized protein</fullName>
    </submittedName>
</protein>
<dbReference type="KEGG" id="mhl:MHLP_00790"/>
<reference evidence="3" key="2">
    <citation type="submission" date="2012-07" db="EMBL/GenBank/DDBJ databases">
        <title>Complete genome sequence of 'Candidatus Mycoplasma haemolamae'.</title>
        <authorList>
            <person name="Guimaraes A.M.S."/>
            <person name="Toth B."/>
            <person name="Santos A.P."/>
            <person name="Nascimento N.C."/>
            <person name="Sojka J.E."/>
            <person name="Messick J.B."/>
        </authorList>
    </citation>
    <scope>NUCLEOTIDE SEQUENCE [LARGE SCALE GENOMIC DNA]</scope>
    <source>
        <strain evidence="3">Purdue</strain>
    </source>
</reference>
<keyword evidence="3" id="KW-1185">Reference proteome</keyword>
<reference evidence="2 3" key="1">
    <citation type="journal article" date="2012" name="J. Bacteriol.">
        <title>Genome Sequence of "Candidatus Mycoplasma haemolamae" Strain Purdue, a Red Blood Cell Pathogen of Alpacas (Vicugna pacos) and Llamas (Lama glama).</title>
        <authorList>
            <person name="Guimaraes A.M."/>
            <person name="Toth B."/>
            <person name="Santos A.P."/>
            <person name="do Nascimento N.C."/>
            <person name="Kritchevsky J.E."/>
            <person name="Messick J.B."/>
        </authorList>
    </citation>
    <scope>NUCLEOTIDE SEQUENCE [LARGE SCALE GENOMIC DNA]</scope>
    <source>
        <strain evidence="2 3">Purdue</strain>
    </source>
</reference>
<dbReference type="EMBL" id="CP003731">
    <property type="protein sequence ID" value="AFO51738.1"/>
    <property type="molecule type" value="Genomic_DNA"/>
</dbReference>
<feature type="compositionally biased region" description="Basic and acidic residues" evidence="1">
    <location>
        <begin position="119"/>
        <end position="134"/>
    </location>
</feature>
<accession>I7BIT7</accession>
<evidence type="ECO:0000313" key="2">
    <source>
        <dbReference type="EMBL" id="AFO51738.1"/>
    </source>
</evidence>
<feature type="region of interest" description="Disordered" evidence="1">
    <location>
        <begin position="109"/>
        <end position="135"/>
    </location>
</feature>
<organism evidence="2 3">
    <name type="scientific">Mycoplasma haematolamae (strain Purdue)</name>
    <dbReference type="NCBI Taxonomy" id="1212765"/>
    <lineage>
        <taxon>Bacteria</taxon>
        <taxon>Bacillati</taxon>
        <taxon>Mycoplasmatota</taxon>
        <taxon>Mollicutes</taxon>
        <taxon>Mycoplasmataceae</taxon>
        <taxon>Mycoplasma</taxon>
    </lineage>
</organism>
<dbReference type="HOGENOM" id="CLU_1523520_0_0_14"/>